<name>X1TRB4_9ZZZZ</name>
<comment type="caution">
    <text evidence="1">The sequence shown here is derived from an EMBL/GenBank/DDBJ whole genome shotgun (WGS) entry which is preliminary data.</text>
</comment>
<reference evidence="1" key="1">
    <citation type="journal article" date="2014" name="Front. Microbiol.">
        <title>High frequency of phylogenetically diverse reductive dehalogenase-homologous genes in deep subseafloor sedimentary metagenomes.</title>
        <authorList>
            <person name="Kawai M."/>
            <person name="Futagami T."/>
            <person name="Toyoda A."/>
            <person name="Takaki Y."/>
            <person name="Nishi S."/>
            <person name="Hori S."/>
            <person name="Arai W."/>
            <person name="Tsubouchi T."/>
            <person name="Morono Y."/>
            <person name="Uchiyama I."/>
            <person name="Ito T."/>
            <person name="Fujiyama A."/>
            <person name="Inagaki F."/>
            <person name="Takami H."/>
        </authorList>
    </citation>
    <scope>NUCLEOTIDE SEQUENCE</scope>
    <source>
        <strain evidence="1">Expedition CK06-06</strain>
    </source>
</reference>
<evidence type="ECO:0000313" key="1">
    <source>
        <dbReference type="EMBL" id="GAI82564.1"/>
    </source>
</evidence>
<proteinExistence type="predicted"/>
<sequence>MPEKMKRFSDMRPDPLPCDEKIDVEAILDQDVMWVDFQELSGKTVTESVKRLRRYCHSKVTKVIFNEPGKILLPGFKQYFNITLTVFR</sequence>
<protein>
    <submittedName>
        <fullName evidence="1">Uncharacterized protein</fullName>
    </submittedName>
</protein>
<dbReference type="EMBL" id="BARW01008273">
    <property type="protein sequence ID" value="GAI82564.1"/>
    <property type="molecule type" value="Genomic_DNA"/>
</dbReference>
<accession>X1TRB4</accession>
<organism evidence="1">
    <name type="scientific">marine sediment metagenome</name>
    <dbReference type="NCBI Taxonomy" id="412755"/>
    <lineage>
        <taxon>unclassified sequences</taxon>
        <taxon>metagenomes</taxon>
        <taxon>ecological metagenomes</taxon>
    </lineage>
</organism>
<dbReference type="AlphaFoldDB" id="X1TRB4"/>
<gene>
    <name evidence="1" type="ORF">S12H4_17011</name>
</gene>